<dbReference type="PROSITE" id="PS00166">
    <property type="entry name" value="ENOYL_COA_HYDRATASE"/>
    <property type="match status" value="1"/>
</dbReference>
<dbReference type="Pfam" id="PF13193">
    <property type="entry name" value="AMP-binding_C"/>
    <property type="match status" value="1"/>
</dbReference>
<dbReference type="AlphaFoldDB" id="A0A0H2SMI6"/>
<dbReference type="PANTHER" id="PTHR43201:SF5">
    <property type="entry name" value="MEDIUM-CHAIN ACYL-COA LIGASE ACSF2, MITOCHONDRIAL"/>
    <property type="match status" value="1"/>
</dbReference>
<dbReference type="PROSITE" id="PS00455">
    <property type="entry name" value="AMP_BINDING"/>
    <property type="match status" value="1"/>
</dbReference>
<evidence type="ECO:0000256" key="1">
    <source>
        <dbReference type="ARBA" id="ARBA00006432"/>
    </source>
</evidence>
<dbReference type="Pfam" id="PF00501">
    <property type="entry name" value="AMP-binding"/>
    <property type="match status" value="1"/>
</dbReference>
<dbReference type="InterPro" id="IPR001753">
    <property type="entry name" value="Enoyl-CoA_hydra/iso"/>
</dbReference>
<accession>A0A0H2SMI6</accession>
<gene>
    <name evidence="5" type="ORF">SCHPADRAFT_913165</name>
</gene>
<dbReference type="InterPro" id="IPR029045">
    <property type="entry name" value="ClpP/crotonase-like_dom_sf"/>
</dbReference>
<dbReference type="InterPro" id="IPR000873">
    <property type="entry name" value="AMP-dep_synth/lig_dom"/>
</dbReference>
<dbReference type="InterPro" id="IPR045851">
    <property type="entry name" value="AMP-bd_C_sf"/>
</dbReference>
<dbReference type="PANTHER" id="PTHR43201">
    <property type="entry name" value="ACYL-COA SYNTHETASE"/>
    <property type="match status" value="1"/>
</dbReference>
<dbReference type="SUPFAM" id="SSF56801">
    <property type="entry name" value="Acetyl-CoA synthetase-like"/>
    <property type="match status" value="1"/>
</dbReference>
<dbReference type="EMBL" id="KQ085895">
    <property type="protein sequence ID" value="KLO18326.1"/>
    <property type="molecule type" value="Genomic_DNA"/>
</dbReference>
<dbReference type="SUPFAM" id="SSF52096">
    <property type="entry name" value="ClpP/crotonase"/>
    <property type="match status" value="1"/>
</dbReference>
<proteinExistence type="inferred from homology"/>
<comment type="similarity">
    <text evidence="1">Belongs to the ATP-dependent AMP-binding enzyme family.</text>
</comment>
<dbReference type="OrthoDB" id="288590at2759"/>
<evidence type="ECO:0000313" key="6">
    <source>
        <dbReference type="Proteomes" id="UP000053477"/>
    </source>
</evidence>
<dbReference type="InterPro" id="IPR018376">
    <property type="entry name" value="Enoyl-CoA_hyd/isom_CS"/>
</dbReference>
<evidence type="ECO:0000259" key="4">
    <source>
        <dbReference type="Pfam" id="PF13193"/>
    </source>
</evidence>
<dbReference type="GO" id="GO:0031956">
    <property type="term" value="F:medium-chain fatty acid-CoA ligase activity"/>
    <property type="evidence" value="ECO:0007669"/>
    <property type="project" value="TreeGrafter"/>
</dbReference>
<keyword evidence="2" id="KW-0436">Ligase</keyword>
<name>A0A0H2SMI6_9AGAM</name>
<dbReference type="GO" id="GO:0006631">
    <property type="term" value="P:fatty acid metabolic process"/>
    <property type="evidence" value="ECO:0007669"/>
    <property type="project" value="TreeGrafter"/>
</dbReference>
<dbReference type="InterPro" id="IPR020845">
    <property type="entry name" value="AMP-binding_CS"/>
</dbReference>
<sequence>MASASQSDPILYEEDERSSVSRITLNRPRVLNAINTSLLSGLVQALTRVQKSNAKVCILAGAGSSFCSGEDLKETLAPESEGRNALELRRSLQQLQEVTRLMTKSKTVFISAVQGWAVGGGAEIALAADIIIAEPTTIFKFPEIFHAQAPTGGITGRLPQIVGLQEAKRALLLGEDISASRASAMKLVAEVCDNALRRALELGEQISQRSPHSISMIKRAVETAVFPNLDQFLDAEMDAASWCFADERSLEVFERFKSRKHKPVDQLEGAGHPHLNPPTNLVDALKMTSLEVPSKSFLRFGKTDTSYEEFLKEVQFQADGLMKAGVQAGDVIAAMMVNSKEMACLWFASMWIGALWAPLHTEFRGLTLENALILVSPKIMIIDQIFLEYLPHGFASSCRLFVKGDGTYPHESLKVLMGGEVVEPACVTPDAISSLLFTSGTTGPSKACALSHSYFISTARCLTEPLGLRCEDVLFCPFPLCHADATSLTLVPALLLGATAAISKRFSASRWWDEIRETQSTVADFMGATLSILHKAPPLSSDSDNPLRMMWGVPVPSWVEDFEKRFDLKVYEVYGSTETGLPVVQRIDRPRVEGSCGVPLRNVGLRIVDVAGNDVERGSTGELLVFRSPDERFTCYYRNEEATSKAIQHGWFHTGDYCRLDKNDNLYFVGRKKHVIRRRGENISAFEVEESLLKHPEIRECAAFGVPSQLTEEDLKVSIVRSPGSHLAEIQVREFASRTMSRFQVPRYVEFVDELPRTPTGKLEVFKLQEAWAQGLRATTMDFERE</sequence>
<organism evidence="5 6">
    <name type="scientific">Schizopora paradoxa</name>
    <dbReference type="NCBI Taxonomy" id="27342"/>
    <lineage>
        <taxon>Eukaryota</taxon>
        <taxon>Fungi</taxon>
        <taxon>Dikarya</taxon>
        <taxon>Basidiomycota</taxon>
        <taxon>Agaricomycotina</taxon>
        <taxon>Agaricomycetes</taxon>
        <taxon>Hymenochaetales</taxon>
        <taxon>Schizoporaceae</taxon>
        <taxon>Schizopora</taxon>
    </lineage>
</organism>
<feature type="domain" description="AMP-dependent synthetase/ligase" evidence="3">
    <location>
        <begin position="293"/>
        <end position="625"/>
    </location>
</feature>
<dbReference type="Gene3D" id="3.40.50.12780">
    <property type="entry name" value="N-terminal domain of ligase-like"/>
    <property type="match status" value="1"/>
</dbReference>
<protein>
    <submittedName>
        <fullName evidence="5">Acetyl-CoA synthetase-like protein</fullName>
    </submittedName>
</protein>
<dbReference type="STRING" id="27342.A0A0H2SMI6"/>
<dbReference type="Gene3D" id="3.30.300.30">
    <property type="match status" value="1"/>
</dbReference>
<dbReference type="InParanoid" id="A0A0H2SMI6"/>
<evidence type="ECO:0000313" key="5">
    <source>
        <dbReference type="EMBL" id="KLO18326.1"/>
    </source>
</evidence>
<dbReference type="InterPro" id="IPR042099">
    <property type="entry name" value="ANL_N_sf"/>
</dbReference>
<dbReference type="Proteomes" id="UP000053477">
    <property type="component" value="Unassembled WGS sequence"/>
</dbReference>
<reference evidence="5 6" key="1">
    <citation type="submission" date="2015-04" db="EMBL/GenBank/DDBJ databases">
        <title>Complete genome sequence of Schizopora paradoxa KUC8140, a cosmopolitan wood degrader in East Asia.</title>
        <authorList>
            <consortium name="DOE Joint Genome Institute"/>
            <person name="Min B."/>
            <person name="Park H."/>
            <person name="Jang Y."/>
            <person name="Kim J.-J."/>
            <person name="Kim K.H."/>
            <person name="Pangilinan J."/>
            <person name="Lipzen A."/>
            <person name="Riley R."/>
            <person name="Grigoriev I.V."/>
            <person name="Spatafora J.W."/>
            <person name="Choi I.-G."/>
        </authorList>
    </citation>
    <scope>NUCLEOTIDE SEQUENCE [LARGE SCALE GENOMIC DNA]</scope>
    <source>
        <strain evidence="5 6">KUC8140</strain>
    </source>
</reference>
<feature type="domain" description="AMP-binding enzyme C-terminal" evidence="4">
    <location>
        <begin position="687"/>
        <end position="762"/>
    </location>
</feature>
<evidence type="ECO:0000259" key="3">
    <source>
        <dbReference type="Pfam" id="PF00501"/>
    </source>
</evidence>
<dbReference type="CDD" id="cd06558">
    <property type="entry name" value="crotonase-like"/>
    <property type="match status" value="1"/>
</dbReference>
<dbReference type="Pfam" id="PF00378">
    <property type="entry name" value="ECH_1"/>
    <property type="match status" value="1"/>
</dbReference>
<keyword evidence="6" id="KW-1185">Reference proteome</keyword>
<evidence type="ECO:0000256" key="2">
    <source>
        <dbReference type="ARBA" id="ARBA00022598"/>
    </source>
</evidence>
<dbReference type="Gene3D" id="3.90.226.10">
    <property type="entry name" value="2-enoyl-CoA Hydratase, Chain A, domain 1"/>
    <property type="match status" value="1"/>
</dbReference>
<dbReference type="InterPro" id="IPR025110">
    <property type="entry name" value="AMP-bd_C"/>
</dbReference>